<proteinExistence type="predicted"/>
<dbReference type="Gene3D" id="2.60.40.10">
    <property type="entry name" value="Immunoglobulins"/>
    <property type="match status" value="1"/>
</dbReference>
<protein>
    <recommendedName>
        <fullName evidence="3">Oxidoreductase</fullName>
    </recommendedName>
</protein>
<keyword evidence="2" id="KW-1185">Reference proteome</keyword>
<evidence type="ECO:0008006" key="3">
    <source>
        <dbReference type="Google" id="ProtNLM"/>
    </source>
</evidence>
<dbReference type="RefSeq" id="WP_311426237.1">
    <property type="nucleotide sequence ID" value="NZ_JAVRIA010000001.1"/>
</dbReference>
<evidence type="ECO:0000313" key="2">
    <source>
        <dbReference type="Proteomes" id="UP001259492"/>
    </source>
</evidence>
<dbReference type="Proteomes" id="UP001259492">
    <property type="component" value="Unassembled WGS sequence"/>
</dbReference>
<accession>A0ABU2YJS7</accession>
<organism evidence="1 2">
    <name type="scientific">Microcosmobacter mediterraneus</name>
    <dbReference type="NCBI Taxonomy" id="3075607"/>
    <lineage>
        <taxon>Bacteria</taxon>
        <taxon>Pseudomonadati</taxon>
        <taxon>Bacteroidota</taxon>
        <taxon>Flavobacteriia</taxon>
        <taxon>Flavobacteriales</taxon>
        <taxon>Flavobacteriaceae</taxon>
        <taxon>Microcosmobacter</taxon>
    </lineage>
</organism>
<evidence type="ECO:0000313" key="1">
    <source>
        <dbReference type="EMBL" id="MDT0557470.1"/>
    </source>
</evidence>
<dbReference type="InterPro" id="IPR013783">
    <property type="entry name" value="Ig-like_fold"/>
</dbReference>
<name>A0ABU2YJS7_9FLAO</name>
<gene>
    <name evidence="1" type="ORF">RM697_02345</name>
</gene>
<reference evidence="1 2" key="1">
    <citation type="submission" date="2023-09" db="EMBL/GenBank/DDBJ databases">
        <authorList>
            <person name="Rey-Velasco X."/>
        </authorList>
    </citation>
    <scope>NUCLEOTIDE SEQUENCE [LARGE SCALE GENOMIC DNA]</scope>
    <source>
        <strain evidence="1 2">W332</strain>
    </source>
</reference>
<sequence>MKTILRLIIITMALNLSSCVQETHIKHLTLKVDMRSVNDFNSVGVRGSMTDKQWQETLPLIDNNNDSIYEITLSEKTAINSIEFKFVINNSDYELKGYDNRVINFEYKPETIIYETIFNNSEATITKN</sequence>
<comment type="caution">
    <text evidence="1">The sequence shown here is derived from an EMBL/GenBank/DDBJ whole genome shotgun (WGS) entry which is preliminary data.</text>
</comment>
<dbReference type="EMBL" id="JAVRIA010000001">
    <property type="protein sequence ID" value="MDT0557470.1"/>
    <property type="molecule type" value="Genomic_DNA"/>
</dbReference>